<dbReference type="HOGENOM" id="CLU_1807497_0_0_1"/>
<reference evidence="1 2" key="1">
    <citation type="journal article" date="2014" name="BMC Genomics">
        <title>Comparative genome sequencing reveals chemotype-specific gene clusters in the toxigenic black mold Stachybotrys.</title>
        <authorList>
            <person name="Semeiks J."/>
            <person name="Borek D."/>
            <person name="Otwinowski Z."/>
            <person name="Grishin N.V."/>
        </authorList>
    </citation>
    <scope>NUCLEOTIDE SEQUENCE [LARGE SCALE GENOMIC DNA]</scope>
    <source>
        <strain evidence="1 2">IBT 40285</strain>
    </source>
</reference>
<proteinExistence type="predicted"/>
<evidence type="ECO:0000313" key="1">
    <source>
        <dbReference type="EMBL" id="KFA68864.1"/>
    </source>
</evidence>
<dbReference type="AlphaFoldDB" id="A0A084QY29"/>
<organism evidence="1 2">
    <name type="scientific">Stachybotrys chlorohalonatus (strain IBT 40285)</name>
    <dbReference type="NCBI Taxonomy" id="1283841"/>
    <lineage>
        <taxon>Eukaryota</taxon>
        <taxon>Fungi</taxon>
        <taxon>Dikarya</taxon>
        <taxon>Ascomycota</taxon>
        <taxon>Pezizomycotina</taxon>
        <taxon>Sordariomycetes</taxon>
        <taxon>Hypocreomycetidae</taxon>
        <taxon>Hypocreales</taxon>
        <taxon>Stachybotryaceae</taxon>
        <taxon>Stachybotrys</taxon>
    </lineage>
</organism>
<dbReference type="Proteomes" id="UP000028524">
    <property type="component" value="Unassembled WGS sequence"/>
</dbReference>
<gene>
    <name evidence="1" type="ORF">S40285_09891</name>
</gene>
<dbReference type="InParanoid" id="A0A084QY29"/>
<sequence>MDKERFTMVTLDSLSALFPLGPWPNPQSRLVAQCLLTHVLGESLFDARQVVRASNFTRSVFHIASSAEPPADVTPPPGAANIHRSFVHEASSRAVTLVVAAQDLSLRLSDTLLCKCATSPCDCSLPPHRPRAPTTPPFAHDCPIYATSRG</sequence>
<dbReference type="OrthoDB" id="10324519at2759"/>
<name>A0A084QY29_STAC4</name>
<protein>
    <submittedName>
        <fullName evidence="1">Uncharacterized protein</fullName>
    </submittedName>
</protein>
<keyword evidence="2" id="KW-1185">Reference proteome</keyword>
<dbReference type="EMBL" id="KL659708">
    <property type="protein sequence ID" value="KFA68864.1"/>
    <property type="molecule type" value="Genomic_DNA"/>
</dbReference>
<accession>A0A084QY29</accession>
<evidence type="ECO:0000313" key="2">
    <source>
        <dbReference type="Proteomes" id="UP000028524"/>
    </source>
</evidence>